<evidence type="ECO:0000256" key="2">
    <source>
        <dbReference type="SAM" id="Phobius"/>
    </source>
</evidence>
<comment type="caution">
    <text evidence="3">The sequence shown here is derived from an EMBL/GenBank/DDBJ whole genome shotgun (WGS) entry which is preliminary data.</text>
</comment>
<reference evidence="3 4" key="1">
    <citation type="submission" date="2019-07" db="EMBL/GenBank/DDBJ databases">
        <title>New species of Amycolatopsis and Streptomyces.</title>
        <authorList>
            <person name="Duangmal K."/>
            <person name="Teo W.F.A."/>
            <person name="Lipun K."/>
        </authorList>
    </citation>
    <scope>NUCLEOTIDE SEQUENCE [LARGE SCALE GENOMIC DNA]</scope>
    <source>
        <strain evidence="3 4">NBRC 106415</strain>
    </source>
</reference>
<keyword evidence="2" id="KW-0472">Membrane</keyword>
<dbReference type="AlphaFoldDB" id="A0A5N8XC89"/>
<feature type="transmembrane region" description="Helical" evidence="2">
    <location>
        <begin position="64"/>
        <end position="82"/>
    </location>
</feature>
<sequence>MVGSLVVTAGYGIGIVLMSEIWQLVVVGCVVGAGMGLAYGAMPALIVAAVPVSETAAANSLNTLIRTLGTSFSSAVVGVVLTQMTTGFAGRALPSENGFRRVLAIGAGAAALCCALAAFLPRQRPAPSQRAHRPSRPRQQRQPRNAWHTASTRLSCIRLRREDAMPRRRRGCRLHSN</sequence>
<accession>A0A5N8XC89</accession>
<dbReference type="GO" id="GO:0022857">
    <property type="term" value="F:transmembrane transporter activity"/>
    <property type="evidence" value="ECO:0007669"/>
    <property type="project" value="InterPro"/>
</dbReference>
<feature type="transmembrane region" description="Helical" evidence="2">
    <location>
        <begin position="102"/>
        <end position="120"/>
    </location>
</feature>
<organism evidence="3 4">
    <name type="scientific">Streptomyces spongiae</name>
    <dbReference type="NCBI Taxonomy" id="565072"/>
    <lineage>
        <taxon>Bacteria</taxon>
        <taxon>Bacillati</taxon>
        <taxon>Actinomycetota</taxon>
        <taxon>Actinomycetes</taxon>
        <taxon>Kitasatosporales</taxon>
        <taxon>Streptomycetaceae</taxon>
        <taxon>Streptomyces</taxon>
    </lineage>
</organism>
<dbReference type="InterPro" id="IPR036259">
    <property type="entry name" value="MFS_trans_sf"/>
</dbReference>
<feature type="transmembrane region" description="Helical" evidence="2">
    <location>
        <begin position="21"/>
        <end position="52"/>
    </location>
</feature>
<evidence type="ECO:0000313" key="4">
    <source>
        <dbReference type="Proteomes" id="UP000400924"/>
    </source>
</evidence>
<dbReference type="OrthoDB" id="9936443at2"/>
<keyword evidence="4" id="KW-1185">Reference proteome</keyword>
<protein>
    <submittedName>
        <fullName evidence="3">MFS transporter</fullName>
    </submittedName>
</protein>
<keyword evidence="2" id="KW-1133">Transmembrane helix</keyword>
<feature type="compositionally biased region" description="Basic residues" evidence="1">
    <location>
        <begin position="130"/>
        <end position="141"/>
    </location>
</feature>
<dbReference type="Pfam" id="PF07690">
    <property type="entry name" value="MFS_1"/>
    <property type="match status" value="1"/>
</dbReference>
<dbReference type="Proteomes" id="UP000400924">
    <property type="component" value="Unassembled WGS sequence"/>
</dbReference>
<name>A0A5N8XC89_9ACTN</name>
<dbReference type="Gene3D" id="1.20.1250.20">
    <property type="entry name" value="MFS general substrate transporter like domains"/>
    <property type="match status" value="1"/>
</dbReference>
<evidence type="ECO:0000256" key="1">
    <source>
        <dbReference type="SAM" id="MobiDB-lite"/>
    </source>
</evidence>
<keyword evidence="2" id="KW-0812">Transmembrane</keyword>
<dbReference type="SUPFAM" id="SSF103473">
    <property type="entry name" value="MFS general substrate transporter"/>
    <property type="match status" value="1"/>
</dbReference>
<feature type="region of interest" description="Disordered" evidence="1">
    <location>
        <begin position="125"/>
        <end position="149"/>
    </location>
</feature>
<gene>
    <name evidence="3" type="ORF">FNH08_02805</name>
</gene>
<proteinExistence type="predicted"/>
<dbReference type="EMBL" id="VJZC01000008">
    <property type="protein sequence ID" value="MPY56145.1"/>
    <property type="molecule type" value="Genomic_DNA"/>
</dbReference>
<dbReference type="InterPro" id="IPR011701">
    <property type="entry name" value="MFS"/>
</dbReference>
<evidence type="ECO:0000313" key="3">
    <source>
        <dbReference type="EMBL" id="MPY56145.1"/>
    </source>
</evidence>